<sequence>MTDIREGAAEPEDLARLFVERANARDADGLAALYAPDAVMAYPPGSSTVGREAIRAVLEEMLEHVPLPFPVEEPLPTVRHGDLALTSTRPSDGTGGRVQVARRQPDGTWLRIIDRPEVPGGQ</sequence>
<comment type="caution">
    <text evidence="2">The sequence shown here is derived from an EMBL/GenBank/DDBJ whole genome shotgun (WGS) entry which is preliminary data.</text>
</comment>
<evidence type="ECO:0000313" key="2">
    <source>
        <dbReference type="EMBL" id="GAA2482403.1"/>
    </source>
</evidence>
<dbReference type="Pfam" id="PF12680">
    <property type="entry name" value="SnoaL_2"/>
    <property type="match status" value="1"/>
</dbReference>
<reference evidence="2 3" key="1">
    <citation type="journal article" date="2019" name="Int. J. Syst. Evol. Microbiol.">
        <title>The Global Catalogue of Microorganisms (GCM) 10K type strain sequencing project: providing services to taxonomists for standard genome sequencing and annotation.</title>
        <authorList>
            <consortium name="The Broad Institute Genomics Platform"/>
            <consortium name="The Broad Institute Genome Sequencing Center for Infectious Disease"/>
            <person name="Wu L."/>
            <person name="Ma J."/>
        </authorList>
    </citation>
    <scope>NUCLEOTIDE SEQUENCE [LARGE SCALE GENOMIC DNA]</scope>
    <source>
        <strain evidence="2 3">JCM 6307</strain>
    </source>
</reference>
<dbReference type="Gene3D" id="3.10.450.50">
    <property type="match status" value="1"/>
</dbReference>
<name>A0ABN3LDK9_9ACTN</name>
<dbReference type="SUPFAM" id="SSF54427">
    <property type="entry name" value="NTF2-like"/>
    <property type="match status" value="1"/>
</dbReference>
<dbReference type="Proteomes" id="UP001501358">
    <property type="component" value="Unassembled WGS sequence"/>
</dbReference>
<evidence type="ECO:0000259" key="1">
    <source>
        <dbReference type="Pfam" id="PF12680"/>
    </source>
</evidence>
<dbReference type="InterPro" id="IPR037401">
    <property type="entry name" value="SnoaL-like"/>
</dbReference>
<accession>A0ABN3LDK9</accession>
<evidence type="ECO:0000313" key="3">
    <source>
        <dbReference type="Proteomes" id="UP001501358"/>
    </source>
</evidence>
<proteinExistence type="predicted"/>
<gene>
    <name evidence="2" type="ORF">GCM10010406_18360</name>
</gene>
<organism evidence="2 3">
    <name type="scientific">Streptomyces thermolineatus</name>
    <dbReference type="NCBI Taxonomy" id="44033"/>
    <lineage>
        <taxon>Bacteria</taxon>
        <taxon>Bacillati</taxon>
        <taxon>Actinomycetota</taxon>
        <taxon>Actinomycetes</taxon>
        <taxon>Kitasatosporales</taxon>
        <taxon>Streptomycetaceae</taxon>
        <taxon>Streptomyces</taxon>
    </lineage>
</organism>
<feature type="domain" description="SnoaL-like" evidence="1">
    <location>
        <begin position="16"/>
        <end position="100"/>
    </location>
</feature>
<dbReference type="EMBL" id="BAAATA010000008">
    <property type="protein sequence ID" value="GAA2482403.1"/>
    <property type="molecule type" value="Genomic_DNA"/>
</dbReference>
<keyword evidence="3" id="KW-1185">Reference proteome</keyword>
<dbReference type="RefSeq" id="WP_344382631.1">
    <property type="nucleotide sequence ID" value="NZ_BAAATA010000008.1"/>
</dbReference>
<dbReference type="InterPro" id="IPR032710">
    <property type="entry name" value="NTF2-like_dom_sf"/>
</dbReference>
<protein>
    <recommendedName>
        <fullName evidence="1">SnoaL-like domain-containing protein</fullName>
    </recommendedName>
</protein>